<reference evidence="3" key="1">
    <citation type="submission" date="2021-10" db="EMBL/GenBank/DDBJ databases">
        <title>Collection of gut derived symbiotic bacterial strains cultured from healthy donors.</title>
        <authorList>
            <person name="Lin H."/>
            <person name="Littmann E."/>
            <person name="Kohout C."/>
            <person name="Pamer E.G."/>
        </authorList>
    </citation>
    <scope>NUCLEOTIDE SEQUENCE</scope>
    <source>
        <strain evidence="3">DFI.9.42</strain>
    </source>
</reference>
<feature type="domain" description="ATPase AAA-type core" evidence="1">
    <location>
        <begin position="182"/>
        <end position="242"/>
    </location>
</feature>
<dbReference type="AlphaFoldDB" id="A0AAW4UD26"/>
<dbReference type="InterPro" id="IPR029492">
    <property type="entry name" value="DUF4435"/>
</dbReference>
<dbReference type="Pfam" id="PF14491">
    <property type="entry name" value="DUF4435"/>
    <property type="match status" value="1"/>
</dbReference>
<dbReference type="Proteomes" id="UP001197684">
    <property type="component" value="Unassembled WGS sequence"/>
</dbReference>
<dbReference type="GO" id="GO:0005524">
    <property type="term" value="F:ATP binding"/>
    <property type="evidence" value="ECO:0007669"/>
    <property type="project" value="InterPro"/>
</dbReference>
<protein>
    <submittedName>
        <fullName evidence="3">DUF4435 domain-containing protein</fullName>
    </submittedName>
</protein>
<evidence type="ECO:0000313" key="4">
    <source>
        <dbReference type="Proteomes" id="UP001197684"/>
    </source>
</evidence>
<dbReference type="InterPro" id="IPR003959">
    <property type="entry name" value="ATPase_AAA_core"/>
</dbReference>
<organism evidence="3 4">
    <name type="scientific">Agathobacter rectalis</name>
    <dbReference type="NCBI Taxonomy" id="39491"/>
    <lineage>
        <taxon>Bacteria</taxon>
        <taxon>Bacillati</taxon>
        <taxon>Bacillota</taxon>
        <taxon>Clostridia</taxon>
        <taxon>Lachnospirales</taxon>
        <taxon>Lachnospiraceae</taxon>
        <taxon>Agathobacter</taxon>
    </lineage>
</organism>
<feature type="domain" description="DUF4435" evidence="2">
    <location>
        <begin position="291"/>
        <end position="475"/>
    </location>
</feature>
<dbReference type="GO" id="GO:0016887">
    <property type="term" value="F:ATP hydrolysis activity"/>
    <property type="evidence" value="ECO:0007669"/>
    <property type="project" value="InterPro"/>
</dbReference>
<comment type="caution">
    <text evidence="3">The sequence shown here is derived from an EMBL/GenBank/DDBJ whole genome shotgun (WGS) entry which is preliminary data.</text>
</comment>
<dbReference type="PANTHER" id="PTHR43581">
    <property type="entry name" value="ATP/GTP PHOSPHATASE"/>
    <property type="match status" value="1"/>
</dbReference>
<dbReference type="InterPro" id="IPR051396">
    <property type="entry name" value="Bact_Antivir_Def_Nuclease"/>
</dbReference>
<dbReference type="EMBL" id="JAJCJK010000016">
    <property type="protein sequence ID" value="MCB6938879.1"/>
    <property type="molecule type" value="Genomic_DNA"/>
</dbReference>
<evidence type="ECO:0000313" key="3">
    <source>
        <dbReference type="EMBL" id="MCB6938879.1"/>
    </source>
</evidence>
<dbReference type="RefSeq" id="WP_306781000.1">
    <property type="nucleotide sequence ID" value="NZ_JADMPC010000015.1"/>
</dbReference>
<accession>A0AAW4UD26</accession>
<dbReference type="Gene3D" id="3.40.50.300">
    <property type="entry name" value="P-loop containing nucleotide triphosphate hydrolases"/>
    <property type="match status" value="1"/>
</dbReference>
<dbReference type="Pfam" id="PF13304">
    <property type="entry name" value="AAA_21"/>
    <property type="match status" value="1"/>
</dbReference>
<dbReference type="PANTHER" id="PTHR43581:SF2">
    <property type="entry name" value="EXCINUCLEASE ATPASE SUBUNIT"/>
    <property type="match status" value="1"/>
</dbReference>
<evidence type="ECO:0000259" key="1">
    <source>
        <dbReference type="Pfam" id="PF13304"/>
    </source>
</evidence>
<gene>
    <name evidence="3" type="ORF">LIZ56_10740</name>
</gene>
<sequence length="536" mass="62588">MKIRIPNVDDKECYIEDKQSIVLLGANGAGKTRMSVWIDENNPELNIHRISAQKSLNMPEYVSPTELKKAEDKFLYGTTDDDRDWLKRYGKKSSRWGNEPEIHMLDDYRPLMELLMTENFEKSIEYREKHKDGDQEFDNETKLEKIKKIWEKVITHRKLKICAGKIEVESIEGISETYNGNLMSDGERAIFHFIAEVVSAEENSLIIIDEPENHLHNSILERLWNEIESARQDCVYLYITHNLDFARTRNNTQIVWIKNMIDKQKWDYALLDSNEFSDDLLLEILGNRQGVLFVEGTQDKSIDRKLYSRLFPKYSIMPLEGCASVIQATKAYNKLPMLHYKTIKGIVDRDRRTEEEIGSLLKEKIYVPLVSEIENLFLIPKVIELVAKKQNIENVDDLLEQTKAKTIEFLQEHLEEQSLLFAKKRCQNTINNICNQPTSTIEEYKASLDGVVDIVNPQEEYNKVREELQKIIDDKDYLAALKVINNKGLLPSTNLPNVFGWKKQYYIEYVIRLLESKDSASEELCDIFREYVPVEI</sequence>
<proteinExistence type="predicted"/>
<name>A0AAW4UD26_9FIRM</name>
<evidence type="ECO:0000259" key="2">
    <source>
        <dbReference type="Pfam" id="PF14491"/>
    </source>
</evidence>
<dbReference type="SUPFAM" id="SSF52540">
    <property type="entry name" value="P-loop containing nucleoside triphosphate hydrolases"/>
    <property type="match status" value="1"/>
</dbReference>
<dbReference type="InterPro" id="IPR027417">
    <property type="entry name" value="P-loop_NTPase"/>
</dbReference>